<sequence>MGTGEDPLSSAFHTDPSLVIVEHIAQKEGVDAADLCPPEYPPLHTAVDPQALDTLLAGDGDKLLREQPITVRFQYCGYEITVSSDGELVIES</sequence>
<name>A0AAP3E6Z1_9EURY</name>
<protein>
    <recommendedName>
        <fullName evidence="1">Halobacterial output domain-containing protein</fullName>
    </recommendedName>
</protein>
<gene>
    <name evidence="2" type="ORF">OB919_10035</name>
</gene>
<proteinExistence type="predicted"/>
<accession>A0AAP3E6Z1</accession>
<evidence type="ECO:0000259" key="1">
    <source>
        <dbReference type="Pfam" id="PF18545"/>
    </source>
</evidence>
<feature type="domain" description="Halobacterial output" evidence="1">
    <location>
        <begin position="14"/>
        <end position="91"/>
    </location>
</feature>
<evidence type="ECO:0000313" key="3">
    <source>
        <dbReference type="Proteomes" id="UP001321047"/>
    </source>
</evidence>
<dbReference type="EMBL" id="JAOPJZ010000006">
    <property type="protein sequence ID" value="MCU4752322.1"/>
    <property type="molecule type" value="Genomic_DNA"/>
</dbReference>
<dbReference type="AlphaFoldDB" id="A0AAP3E6Z1"/>
<dbReference type="Pfam" id="PF18545">
    <property type="entry name" value="HalOD1"/>
    <property type="match status" value="1"/>
</dbReference>
<comment type="caution">
    <text evidence="2">The sequence shown here is derived from an EMBL/GenBank/DDBJ whole genome shotgun (WGS) entry which is preliminary data.</text>
</comment>
<organism evidence="2 3">
    <name type="scientific">Natronosalvus hydrolyticus</name>
    <dbReference type="NCBI Taxonomy" id="2979988"/>
    <lineage>
        <taxon>Archaea</taxon>
        <taxon>Methanobacteriati</taxon>
        <taxon>Methanobacteriota</taxon>
        <taxon>Stenosarchaea group</taxon>
        <taxon>Halobacteria</taxon>
        <taxon>Halobacteriales</taxon>
        <taxon>Natrialbaceae</taxon>
        <taxon>Natronosalvus</taxon>
    </lineage>
</organism>
<reference evidence="2 3" key="1">
    <citation type="submission" date="2022-09" db="EMBL/GenBank/DDBJ databases">
        <title>Enrichment on poylsaccharides allowed isolation of novel metabolic and taxonomic groups of Haloarchaea.</title>
        <authorList>
            <person name="Sorokin D.Y."/>
            <person name="Elcheninov A.G."/>
            <person name="Khizhniak T.V."/>
            <person name="Kolganova T.V."/>
            <person name="Kublanov I.V."/>
        </authorList>
    </citation>
    <scope>NUCLEOTIDE SEQUENCE [LARGE SCALE GENOMIC DNA]</scope>
    <source>
        <strain evidence="2 3">AArc-curdl1</strain>
    </source>
</reference>
<keyword evidence="3" id="KW-1185">Reference proteome</keyword>
<dbReference type="InterPro" id="IPR040624">
    <property type="entry name" value="HalOD1"/>
</dbReference>
<evidence type="ECO:0000313" key="2">
    <source>
        <dbReference type="EMBL" id="MCU4752322.1"/>
    </source>
</evidence>
<dbReference type="Proteomes" id="UP001321047">
    <property type="component" value="Unassembled WGS sequence"/>
</dbReference>
<dbReference type="RefSeq" id="WP_342808663.1">
    <property type="nucleotide sequence ID" value="NZ_JAOPJZ010000006.1"/>
</dbReference>